<dbReference type="PANTHER" id="PTHR34106">
    <property type="entry name" value="GLYCOSIDASE"/>
    <property type="match status" value="1"/>
</dbReference>
<dbReference type="GO" id="GO:0016798">
    <property type="term" value="F:hydrolase activity, acting on glycosyl bonds"/>
    <property type="evidence" value="ECO:0007669"/>
    <property type="project" value="UniProtKB-KW"/>
</dbReference>
<sequence length="352" mass="39445">MKDIAKRFADNPLLSPVDIPASREGLEITCLLNPGVFQYDNKTWLIVRVAERPKQKDTVISFPILTQTGEIHIIEIEKNDPELIATDARVINYKGVDYLTTLSHLRLLCSEDGHNFYEPENYPHLVGEGMLETFGIEDCRVAQIEGTYYLTFTSVSDNGVGVGLRTTTDWKNFTKHGMILPAHNKDCAIFEEKINGLFYALHRPSSVDIGGNYIWIASSPDGIHWGNHHCIIKTRKGIWDSKRVGAGAAPIKTEKGWLEIYHGANENHMYCLGAFLMDLEDPTKVIARTIDPIMVPAEEYELSGFFGNVVFTNGHIVEPDGDTLTMYYGASDEFVCGAQFSIKEILLLLKNS</sequence>
<comment type="similarity">
    <text evidence="3">Belongs to the glycosyl hydrolase 130 family.</text>
</comment>
<keyword evidence="2" id="KW-0808">Transferase</keyword>
<keyword evidence="4" id="KW-0326">Glycosidase</keyword>
<evidence type="ECO:0000256" key="1">
    <source>
        <dbReference type="ARBA" id="ARBA00022676"/>
    </source>
</evidence>
<dbReference type="SUPFAM" id="SSF75005">
    <property type="entry name" value="Arabinanase/levansucrase/invertase"/>
    <property type="match status" value="1"/>
</dbReference>
<gene>
    <name evidence="4" type="ORF">FLAPXU55_02220</name>
</gene>
<dbReference type="PIRSF" id="PIRSF016202">
    <property type="entry name" value="PH1107"/>
    <property type="match status" value="1"/>
</dbReference>
<dbReference type="AlphaFoldDB" id="A0A9N8P1Y0"/>
<name>A0A9N8P1Y0_9FLAO</name>
<proteinExistence type="inferred from homology"/>
<keyword evidence="4" id="KW-0378">Hydrolase</keyword>
<dbReference type="Gene3D" id="2.115.10.20">
    <property type="entry name" value="Glycosyl hydrolase domain, family 43"/>
    <property type="match status" value="1"/>
</dbReference>
<organism evidence="4 5">
    <name type="scientific">Flavobacterium panici</name>
    <dbReference type="NCBI Taxonomy" id="2654843"/>
    <lineage>
        <taxon>Bacteria</taxon>
        <taxon>Pseudomonadati</taxon>
        <taxon>Bacteroidota</taxon>
        <taxon>Flavobacteriia</taxon>
        <taxon>Flavobacteriales</taxon>
        <taxon>Flavobacteriaceae</taxon>
        <taxon>Flavobacterium</taxon>
    </lineage>
</organism>
<dbReference type="Proteomes" id="UP000533639">
    <property type="component" value="Unassembled WGS sequence"/>
</dbReference>
<dbReference type="InterPro" id="IPR023296">
    <property type="entry name" value="Glyco_hydro_beta-prop_sf"/>
</dbReference>
<dbReference type="GO" id="GO:0016757">
    <property type="term" value="F:glycosyltransferase activity"/>
    <property type="evidence" value="ECO:0007669"/>
    <property type="project" value="UniProtKB-KW"/>
</dbReference>
<dbReference type="Pfam" id="PF04041">
    <property type="entry name" value="Glyco_hydro_130"/>
    <property type="match status" value="1"/>
</dbReference>
<dbReference type="InterPro" id="IPR007184">
    <property type="entry name" value="Mannoside_phosphorylase"/>
</dbReference>
<evidence type="ECO:0000256" key="3">
    <source>
        <dbReference type="ARBA" id="ARBA00024356"/>
    </source>
</evidence>
<accession>A0A9N8P1Y0</accession>
<evidence type="ECO:0000313" key="4">
    <source>
        <dbReference type="EMBL" id="CAC9974523.1"/>
    </source>
</evidence>
<dbReference type="EMBL" id="CAIJDE010000041">
    <property type="protein sequence ID" value="CAC9974523.1"/>
    <property type="molecule type" value="Genomic_DNA"/>
</dbReference>
<keyword evidence="1" id="KW-0328">Glycosyltransferase</keyword>
<keyword evidence="5" id="KW-1185">Reference proteome</keyword>
<dbReference type="CDD" id="cd18612">
    <property type="entry name" value="GH130_Lin0857-like"/>
    <property type="match status" value="1"/>
</dbReference>
<protein>
    <submittedName>
        <fullName evidence="4">Glycosidase</fullName>
    </submittedName>
</protein>
<reference evidence="4 5" key="1">
    <citation type="submission" date="2020-06" db="EMBL/GenBank/DDBJ databases">
        <authorList>
            <person name="Criscuolo A."/>
        </authorList>
    </citation>
    <scope>NUCLEOTIDE SEQUENCE [LARGE SCALE GENOMIC DNA]</scope>
    <source>
        <strain evidence="4">PXU-55</strain>
    </source>
</reference>
<evidence type="ECO:0000313" key="5">
    <source>
        <dbReference type="Proteomes" id="UP000533639"/>
    </source>
</evidence>
<dbReference type="RefSeq" id="WP_180857711.1">
    <property type="nucleotide sequence ID" value="NZ_CAIJDE010000041.1"/>
</dbReference>
<comment type="caution">
    <text evidence="4">The sequence shown here is derived from an EMBL/GenBank/DDBJ whole genome shotgun (WGS) entry which is preliminary data.</text>
</comment>
<dbReference type="PANTHER" id="PTHR34106:SF5">
    <property type="entry name" value="GLYCOSIDASE"/>
    <property type="match status" value="1"/>
</dbReference>
<evidence type="ECO:0000256" key="2">
    <source>
        <dbReference type="ARBA" id="ARBA00022679"/>
    </source>
</evidence>